<keyword evidence="1" id="KW-0175">Coiled coil</keyword>
<dbReference type="OrthoDB" id="2365850at2"/>
<evidence type="ECO:0000313" key="3">
    <source>
        <dbReference type="Proteomes" id="UP000235589"/>
    </source>
</evidence>
<evidence type="ECO:0000256" key="1">
    <source>
        <dbReference type="SAM" id="Coils"/>
    </source>
</evidence>
<reference evidence="2 3" key="1">
    <citation type="submission" date="2017-04" db="EMBL/GenBank/DDBJ databases">
        <title>Monoglobus pectinilyticus 14 draft genome.</title>
        <authorList>
            <person name="Kim C."/>
            <person name="Rosendale D.I."/>
            <person name="Kelly W.J."/>
            <person name="Tannock G.W."/>
            <person name="Patchett M.L."/>
            <person name="Jordens J.Z."/>
        </authorList>
    </citation>
    <scope>NUCLEOTIDE SEQUENCE [LARGE SCALE GENOMIC DNA]</scope>
    <source>
        <strain evidence="2 3">14</strain>
    </source>
</reference>
<dbReference type="KEGG" id="mpec:B9O19_00480"/>
<dbReference type="Pfam" id="PF06810">
    <property type="entry name" value="Phage_scaffold"/>
    <property type="match status" value="1"/>
</dbReference>
<organism evidence="2 3">
    <name type="scientific">Monoglobus pectinilyticus</name>
    <dbReference type="NCBI Taxonomy" id="1981510"/>
    <lineage>
        <taxon>Bacteria</taxon>
        <taxon>Bacillati</taxon>
        <taxon>Bacillota</taxon>
        <taxon>Clostridia</taxon>
        <taxon>Monoglobales</taxon>
        <taxon>Monoglobaceae</taxon>
        <taxon>Monoglobus</taxon>
    </lineage>
</organism>
<protein>
    <submittedName>
        <fullName evidence="2">Phage minor structural protein GP20</fullName>
    </submittedName>
</protein>
<dbReference type="Proteomes" id="UP000235589">
    <property type="component" value="Chromosome"/>
</dbReference>
<dbReference type="AlphaFoldDB" id="A0A2K9P068"/>
<dbReference type="GeneID" id="98061904"/>
<dbReference type="EMBL" id="CP020991">
    <property type="protein sequence ID" value="AUO18663.1"/>
    <property type="molecule type" value="Genomic_DNA"/>
</dbReference>
<gene>
    <name evidence="2" type="ORF">B9O19_00480</name>
</gene>
<dbReference type="RefSeq" id="WP_102364950.1">
    <property type="nucleotide sequence ID" value="NZ_CP020991.1"/>
</dbReference>
<name>A0A2K9P068_9FIRM</name>
<feature type="coiled-coil region" evidence="1">
    <location>
        <begin position="27"/>
        <end position="79"/>
    </location>
</feature>
<evidence type="ECO:0000313" key="2">
    <source>
        <dbReference type="EMBL" id="AUO18663.1"/>
    </source>
</evidence>
<sequence>MKREYLKSLELSEEIIDKIMDENGKDVEAIKNKYADYDNIKVQLKEANKQIENFKSMDIDKIKQAADDWKSKFDESEQEHKKQIEKFIKETAIKTAIADKAQDIDIVAKLFDMDKITVDEDGKVSGVDEQLTAMQESKKFLFKTNEVQVDYTPRSGKTKSINPFAKDTFNLTEQGQLLKDDPEKAKALAAEAGTKI</sequence>
<keyword evidence="3" id="KW-1185">Reference proteome</keyword>
<proteinExistence type="predicted"/>
<dbReference type="InterPro" id="IPR009636">
    <property type="entry name" value="SCAF"/>
</dbReference>
<accession>A0A2K9P068</accession>